<dbReference type="PATRIC" id="fig|518642.7.peg.2637"/>
<dbReference type="GO" id="GO:0008081">
    <property type="term" value="F:phosphoric diester hydrolase activity"/>
    <property type="evidence" value="ECO:0007669"/>
    <property type="project" value="InterPro"/>
</dbReference>
<accession>A0A1E7LJ90</accession>
<dbReference type="InterPro" id="IPR030395">
    <property type="entry name" value="GP_PDE_dom"/>
</dbReference>
<proteinExistence type="predicted"/>
<dbReference type="CDD" id="cd08556">
    <property type="entry name" value="GDPD"/>
    <property type="match status" value="1"/>
</dbReference>
<dbReference type="PANTHER" id="PTHR46211:SF14">
    <property type="entry name" value="GLYCEROPHOSPHODIESTER PHOSPHODIESTERASE"/>
    <property type="match status" value="1"/>
</dbReference>
<keyword evidence="3" id="KW-1185">Reference proteome</keyword>
<evidence type="ECO:0000259" key="1">
    <source>
        <dbReference type="PROSITE" id="PS51704"/>
    </source>
</evidence>
<dbReference type="SUPFAM" id="SSF51695">
    <property type="entry name" value="PLC-like phosphodiesterases"/>
    <property type="match status" value="1"/>
</dbReference>
<dbReference type="Gene3D" id="3.20.20.190">
    <property type="entry name" value="Phosphatidylinositol (PI) phosphodiesterase"/>
    <property type="match status" value="1"/>
</dbReference>
<comment type="caution">
    <text evidence="2">The sequence shown here is derived from an EMBL/GenBank/DDBJ whole genome shotgun (WGS) entry which is preliminary data.</text>
</comment>
<gene>
    <name evidence="2" type="ORF">AN221_32270</name>
</gene>
<dbReference type="OrthoDB" id="3268277at2"/>
<dbReference type="PROSITE" id="PS51704">
    <property type="entry name" value="GP_PDE"/>
    <property type="match status" value="1"/>
</dbReference>
<dbReference type="AlphaFoldDB" id="A0A1E7LJ90"/>
<dbReference type="Proteomes" id="UP000175971">
    <property type="component" value="Unassembled WGS sequence"/>
</dbReference>
<name>A0A1E7LJ90_9ACTN</name>
<feature type="domain" description="GP-PDE" evidence="1">
    <location>
        <begin position="153"/>
        <end position="386"/>
    </location>
</feature>
<protein>
    <submittedName>
        <fullName evidence="2">Glycerophosphodiester phosphodiesterase</fullName>
    </submittedName>
</protein>
<organism evidence="2 3">
    <name type="scientific">Streptomyces nanshensis</name>
    <dbReference type="NCBI Taxonomy" id="518642"/>
    <lineage>
        <taxon>Bacteria</taxon>
        <taxon>Bacillati</taxon>
        <taxon>Actinomycetota</taxon>
        <taxon>Actinomycetes</taxon>
        <taxon>Kitasatosporales</taxon>
        <taxon>Streptomycetaceae</taxon>
        <taxon>Streptomyces</taxon>
    </lineage>
</organism>
<dbReference type="InterPro" id="IPR017946">
    <property type="entry name" value="PLC-like_Pdiesterase_TIM-brl"/>
</dbReference>
<reference evidence="2 3" key="1">
    <citation type="journal article" date="2016" name="Front. Microbiol.">
        <title>Comparative Genomics Analysis of Streptomyces Species Reveals Their Adaptation to the Marine Environment and Their Diversity at the Genomic Level.</title>
        <authorList>
            <person name="Tian X."/>
            <person name="Zhang Z."/>
            <person name="Yang T."/>
            <person name="Chen M."/>
            <person name="Li J."/>
            <person name="Chen F."/>
            <person name="Yang J."/>
            <person name="Li W."/>
            <person name="Zhang B."/>
            <person name="Zhang Z."/>
            <person name="Wu J."/>
            <person name="Zhang C."/>
            <person name="Long L."/>
            <person name="Xiao J."/>
        </authorList>
    </citation>
    <scope>NUCLEOTIDE SEQUENCE [LARGE SCALE GENOMIC DNA]</scope>
    <source>
        <strain evidence="2 3">SCSIO M10372</strain>
    </source>
</reference>
<evidence type="ECO:0000313" key="3">
    <source>
        <dbReference type="Proteomes" id="UP000175971"/>
    </source>
</evidence>
<dbReference type="EMBL" id="LJGZ01000103">
    <property type="protein sequence ID" value="OEV16290.1"/>
    <property type="molecule type" value="Genomic_DNA"/>
</dbReference>
<dbReference type="Pfam" id="PF03009">
    <property type="entry name" value="GDPD"/>
    <property type="match status" value="1"/>
</dbReference>
<sequence length="592" mass="62941">MRHMFGGTTSDYAMEQVGNQLLLRPGVSGTVWDAVTGGTQLTDLTDTSGLPITVVVAASDGSVAFYGPDDVTTVYVDFGLGRRYAMVASDIAAIVSARVAGVAAAAADDASAKAAMAEASAISAAAGSAAALYLPNAITTVDSIISVATPVAPVYFAHRGGGMVRPEHTLVAYRAAAAMRYPLEISVNVDASGQLWCLHDPTVDRTTDRTGNLNGYTTEEVGQQIQTNSRSLLGAGWAEQRLVPLRQVLDEFLGKVPILLEPKANDAVVPCQQLLDASYPHAPRSVIWKCHIGTLSLPWAKARGYRTWVYLDSGTSDATMDAKDADVDYWGVNTTFTDTRISQVVARGKPVFAWAVYRRSQVARLTGLGVVGIMASDPRYVSTSAPMRTASRWDLQIKEPGCTPTIDYDPDYALQFAPSPDVGWVSIPAVPFQSVGLGTYCPVAAGAGGYRLSFDMKFKVLPGTSTLHSGIYFGKQSDDPYRFSQSNATGGYHLVMRANGQMQLNKHTAGVTSGTTMGSAIATTAPTADGVMSFQVDVTPTTVEVRRTDGTGWTTGALADTTYRGGYFGLSNGSITDVATRPYWRNLVVTQL</sequence>
<dbReference type="PANTHER" id="PTHR46211">
    <property type="entry name" value="GLYCEROPHOSPHORYL DIESTER PHOSPHODIESTERASE"/>
    <property type="match status" value="1"/>
</dbReference>
<evidence type="ECO:0000313" key="2">
    <source>
        <dbReference type="EMBL" id="OEV16290.1"/>
    </source>
</evidence>
<dbReference type="GO" id="GO:0006629">
    <property type="term" value="P:lipid metabolic process"/>
    <property type="evidence" value="ECO:0007669"/>
    <property type="project" value="InterPro"/>
</dbReference>